<evidence type="ECO:0000259" key="1">
    <source>
        <dbReference type="Pfam" id="PF00501"/>
    </source>
</evidence>
<accession>A0A4R8V2H6</accession>
<organism evidence="3 5">
    <name type="scientific">Cryobacterium flavum</name>
    <dbReference type="NCBI Taxonomy" id="1424659"/>
    <lineage>
        <taxon>Bacteria</taxon>
        <taxon>Bacillati</taxon>
        <taxon>Actinomycetota</taxon>
        <taxon>Actinomycetes</taxon>
        <taxon>Micrococcales</taxon>
        <taxon>Microbacteriaceae</taxon>
        <taxon>Cryobacterium</taxon>
    </lineage>
</organism>
<evidence type="ECO:0000313" key="4">
    <source>
        <dbReference type="EMBL" id="TFB75608.1"/>
    </source>
</evidence>
<evidence type="ECO:0000313" key="5">
    <source>
        <dbReference type="Proteomes" id="UP000199639"/>
    </source>
</evidence>
<feature type="domain" description="AMP-dependent synthetase/ligase" evidence="1">
    <location>
        <begin position="15"/>
        <end position="372"/>
    </location>
</feature>
<name>A0A4R8V2H6_9MICO</name>
<reference evidence="3 5" key="1">
    <citation type="submission" date="2016-10" db="EMBL/GenBank/DDBJ databases">
        <authorList>
            <person name="Varghese N."/>
            <person name="Submissions S."/>
        </authorList>
    </citation>
    <scope>NUCLEOTIDE SEQUENCE [LARGE SCALE GENOMIC DNA]</scope>
    <source>
        <strain evidence="3 5">CGMCC 1.11215</strain>
    </source>
</reference>
<evidence type="ECO:0000259" key="2">
    <source>
        <dbReference type="Pfam" id="PF13193"/>
    </source>
</evidence>
<proteinExistence type="predicted"/>
<dbReference type="Proteomes" id="UP000199639">
    <property type="component" value="Unassembled WGS sequence"/>
</dbReference>
<evidence type="ECO:0000313" key="6">
    <source>
        <dbReference type="Proteomes" id="UP000298252"/>
    </source>
</evidence>
<protein>
    <submittedName>
        <fullName evidence="3">Fatty-acyl-CoA synthase</fullName>
    </submittedName>
    <submittedName>
        <fullName evidence="4">Long-chain fatty acid--CoA ligase</fullName>
    </submittedName>
</protein>
<dbReference type="InterPro" id="IPR000873">
    <property type="entry name" value="AMP-dep_synth/lig_dom"/>
</dbReference>
<dbReference type="InterPro" id="IPR042099">
    <property type="entry name" value="ANL_N_sf"/>
</dbReference>
<dbReference type="STRING" id="1424659.SAMN05216368_107123"/>
<dbReference type="EMBL" id="FNIB01000007">
    <property type="protein sequence ID" value="SDN77052.1"/>
    <property type="molecule type" value="Genomic_DNA"/>
</dbReference>
<dbReference type="AlphaFoldDB" id="A0A4R8V2H6"/>
<dbReference type="PANTHER" id="PTHR43767:SF1">
    <property type="entry name" value="NONRIBOSOMAL PEPTIDE SYNTHASE PES1 (EUROFUNG)-RELATED"/>
    <property type="match status" value="1"/>
</dbReference>
<feature type="domain" description="AMP-binding enzyme C-terminal" evidence="2">
    <location>
        <begin position="422"/>
        <end position="492"/>
    </location>
</feature>
<dbReference type="InterPro" id="IPR025110">
    <property type="entry name" value="AMP-bd_C"/>
</dbReference>
<sequence>MTDDGLHTLGRWTRDRARATPERVAVDDRGVTLRYRDLDDRASDLAAAFRAAGYGVGDRVATITGNSSDQVVLFFACAQAGLVLVPLSWRLAPRELAAQLQLADPALLLVDDEFHTLATDAQGRLPLPLPSTLLGVRGVENVVPAPRRGPDDELVTRTVRDDDALLIVFTSGTLGPAKGVVLTHANCFWTNLSLSRITEITRKDVVLSVMPQYHVGGWNIQPLLAWWMGATVVLERTFDPGRVLHLIKDRRITTMMGVPANYLFLAQHPDFAATDLSSLNHAVVGGAPMPAQLLRTWHARGVALTQGYGLTEASPNVLCLPDDEARSMVGYAGKPYPHVEVAVADPITGDLLGGAATGELLVRGPGVFSGYFRAPEQTARTLRGGWLHTGDLVRRDEHGYFAVIDRLTDIFISGGESVAPAEVETVLIEHAAVAEVAVIGVPHDRWGEVGVAFIVLTPGFAADELGILAYARTQLAAFKVPAFVRFVPEIPRSLGSKVLRRQLLENWKHGLDFEKIGNKL</sequence>
<keyword evidence="6" id="KW-1185">Reference proteome</keyword>
<reference evidence="4 6" key="2">
    <citation type="submission" date="2019-03" db="EMBL/GenBank/DDBJ databases">
        <title>Genomics of glacier-inhabiting Cryobacterium strains.</title>
        <authorList>
            <person name="Liu Q."/>
            <person name="Xin Y.-H."/>
        </authorList>
    </citation>
    <scope>NUCLEOTIDE SEQUENCE [LARGE SCALE GENOMIC DNA]</scope>
    <source>
        <strain evidence="4 6">Hh8</strain>
    </source>
</reference>
<evidence type="ECO:0000313" key="3">
    <source>
        <dbReference type="EMBL" id="SDN77052.1"/>
    </source>
</evidence>
<dbReference type="Gene3D" id="3.30.300.30">
    <property type="match status" value="1"/>
</dbReference>
<dbReference type="Gene3D" id="3.40.50.12780">
    <property type="entry name" value="N-terminal domain of ligase-like"/>
    <property type="match status" value="1"/>
</dbReference>
<dbReference type="InterPro" id="IPR050237">
    <property type="entry name" value="ATP-dep_AMP-bd_enzyme"/>
</dbReference>
<dbReference type="GO" id="GO:0016878">
    <property type="term" value="F:acid-thiol ligase activity"/>
    <property type="evidence" value="ECO:0007669"/>
    <property type="project" value="UniProtKB-ARBA"/>
</dbReference>
<dbReference type="PANTHER" id="PTHR43767">
    <property type="entry name" value="LONG-CHAIN-FATTY-ACID--COA LIGASE"/>
    <property type="match status" value="1"/>
</dbReference>
<dbReference type="InterPro" id="IPR045851">
    <property type="entry name" value="AMP-bd_C_sf"/>
</dbReference>
<dbReference type="Proteomes" id="UP000298252">
    <property type="component" value="Unassembled WGS sequence"/>
</dbReference>
<dbReference type="EMBL" id="SOFD01000029">
    <property type="protein sequence ID" value="TFB75608.1"/>
    <property type="molecule type" value="Genomic_DNA"/>
</dbReference>
<dbReference type="Pfam" id="PF00501">
    <property type="entry name" value="AMP-binding"/>
    <property type="match status" value="1"/>
</dbReference>
<keyword evidence="4" id="KW-0436">Ligase</keyword>
<dbReference type="SUPFAM" id="SSF56801">
    <property type="entry name" value="Acetyl-CoA synthetase-like"/>
    <property type="match status" value="1"/>
</dbReference>
<dbReference type="RefSeq" id="WP_092340912.1">
    <property type="nucleotide sequence ID" value="NZ_FNIB01000007.1"/>
</dbReference>
<dbReference type="Pfam" id="PF13193">
    <property type="entry name" value="AMP-binding_C"/>
    <property type="match status" value="1"/>
</dbReference>
<gene>
    <name evidence="4" type="ORF">E3O21_12365</name>
    <name evidence="3" type="ORF">SAMN05216368_107123</name>
</gene>